<dbReference type="SMART" id="SM00382">
    <property type="entry name" value="AAA"/>
    <property type="match status" value="1"/>
</dbReference>
<evidence type="ECO:0000256" key="4">
    <source>
        <dbReference type="ARBA" id="ARBA00023015"/>
    </source>
</evidence>
<evidence type="ECO:0000256" key="7">
    <source>
        <dbReference type="ARBA" id="ARBA00029500"/>
    </source>
</evidence>
<dbReference type="InterPro" id="IPR000014">
    <property type="entry name" value="PAS"/>
</dbReference>
<dbReference type="PANTHER" id="PTHR32071">
    <property type="entry name" value="TRANSCRIPTIONAL REGULATORY PROTEIN"/>
    <property type="match status" value="1"/>
</dbReference>
<dbReference type="SMART" id="SM00091">
    <property type="entry name" value="PAS"/>
    <property type="match status" value="2"/>
</dbReference>
<protein>
    <recommendedName>
        <fullName evidence="7">HTH-type transcriptional regulatory protein TyrR</fullName>
    </recommendedName>
</protein>
<dbReference type="InterPro" id="IPR025662">
    <property type="entry name" value="Sigma_54_int_dom_ATP-bd_1"/>
</dbReference>
<evidence type="ECO:0000256" key="5">
    <source>
        <dbReference type="ARBA" id="ARBA00023125"/>
    </source>
</evidence>
<keyword evidence="1" id="KW-0547">Nucleotide-binding</keyword>
<evidence type="ECO:0000313" key="11">
    <source>
        <dbReference type="EMBL" id="GAA0738610.1"/>
    </source>
</evidence>
<dbReference type="PROSITE" id="PS00675">
    <property type="entry name" value="SIGMA54_INTERACT_1"/>
    <property type="match status" value="1"/>
</dbReference>
<feature type="domain" description="Sigma-54 factor interaction" evidence="8">
    <location>
        <begin position="369"/>
        <end position="598"/>
    </location>
</feature>
<organism evidence="11 12">
    <name type="scientific">Clostridium oceanicum</name>
    <dbReference type="NCBI Taxonomy" id="1543"/>
    <lineage>
        <taxon>Bacteria</taxon>
        <taxon>Bacillati</taxon>
        <taxon>Bacillota</taxon>
        <taxon>Clostridia</taxon>
        <taxon>Eubacteriales</taxon>
        <taxon>Clostridiaceae</taxon>
        <taxon>Clostridium</taxon>
    </lineage>
</organism>
<dbReference type="PANTHER" id="PTHR32071:SF57">
    <property type="entry name" value="C4-DICARBOXYLATE TRANSPORT TRANSCRIPTIONAL REGULATORY PROTEIN DCTD"/>
    <property type="match status" value="1"/>
</dbReference>
<dbReference type="PROSITE" id="PS50045">
    <property type="entry name" value="SIGMA54_INTERACT_4"/>
    <property type="match status" value="1"/>
</dbReference>
<evidence type="ECO:0000313" key="12">
    <source>
        <dbReference type="Proteomes" id="UP001501510"/>
    </source>
</evidence>
<keyword evidence="4" id="KW-0805">Transcription regulation</keyword>
<dbReference type="InterPro" id="IPR003593">
    <property type="entry name" value="AAA+_ATPase"/>
</dbReference>
<evidence type="ECO:0000256" key="1">
    <source>
        <dbReference type="ARBA" id="ARBA00022741"/>
    </source>
</evidence>
<dbReference type="SUPFAM" id="SSF46689">
    <property type="entry name" value="Homeodomain-like"/>
    <property type="match status" value="1"/>
</dbReference>
<sequence>MKKTTKVKINNVKGLHARVVAMVVHKVSKLQKKFHVQIYIYKNNKKISATALMPLVLLKIKQDEEILVEVVSEKDNEKDIDTVLKDISEYLSGNFNIVDEQSIKNIDNIIHNNTIAWEKIFNSLASGLMVTDENNIITLFNPMAEKILGIPANKLIGKKVYEVIPDTKSHIVRKSKVASLGIRKVINSTIIMLNHTPIIINGQIKGVATLFQDISKMEQITGELTEVKELKERFELILDSVQDGICVLNKEGYVTYANSSYANILKSDDEALIGENIKAISPNGLRRKVLISGKSERGKIIKKRNGVIIAADVSPIIVDGKINGVVSVVKDLTQILNLSQNLNKAQAKAEYFEDELLRTKKPNKSFNKFIGNSGNVKDVLAIASKAAKSNSTVLIKGESGTGKEIIAEGIHFASNRSNGPFIRVNCAAMPTSLLESELFGHEKGAFTGAIKRKLGKFELANKGTIFLDEIGETDKSMQAKLLRVLQQREFQRVGGEDTIKVDVRIICATNRNLEDMVNKEQFREDLYYRLNVIPIILPSLKERKQDIPILIEHFIEKISNEMGGNVKGITNDALDCLIKYKWPGNVRELENLIERLITLSEGKYIDVEELPIYIKQENLQNIERNHIKNGNEEKNNEVYMERENIKKNPQEEYIRDKEENIKSMIEDSEEILPLKEYEKIVIEKALKKYGSFNAAAKVLGVTHKTVASKARKYGISKVVSWEKTH</sequence>
<dbReference type="InterPro" id="IPR035965">
    <property type="entry name" value="PAS-like_dom_sf"/>
</dbReference>
<dbReference type="SUPFAM" id="SSF55785">
    <property type="entry name" value="PYP-like sensor domain (PAS domain)"/>
    <property type="match status" value="2"/>
</dbReference>
<dbReference type="Pfam" id="PF25601">
    <property type="entry name" value="AAA_lid_14"/>
    <property type="match status" value="1"/>
</dbReference>
<dbReference type="Pfam" id="PF00989">
    <property type="entry name" value="PAS"/>
    <property type="match status" value="1"/>
</dbReference>
<dbReference type="NCBIfam" id="TIGR00229">
    <property type="entry name" value="sensory_box"/>
    <property type="match status" value="2"/>
</dbReference>
<evidence type="ECO:0000256" key="3">
    <source>
        <dbReference type="ARBA" id="ARBA00022840"/>
    </source>
</evidence>
<accession>A0ABP3UQ93</accession>
<dbReference type="Gene3D" id="3.30.1340.10">
    <property type="entry name" value="HPr-like"/>
    <property type="match status" value="1"/>
</dbReference>
<gene>
    <name evidence="11" type="ORF">GCM10008906_16190</name>
</gene>
<dbReference type="PROSITE" id="PS00676">
    <property type="entry name" value="SIGMA54_INTERACT_2"/>
    <property type="match status" value="1"/>
</dbReference>
<dbReference type="RefSeq" id="WP_343760604.1">
    <property type="nucleotide sequence ID" value="NZ_BAAACG010000008.1"/>
</dbReference>
<keyword evidence="12" id="KW-1185">Reference proteome</keyword>
<keyword evidence="5" id="KW-0238">DNA-binding</keyword>
<evidence type="ECO:0000259" key="9">
    <source>
        <dbReference type="PROSITE" id="PS50112"/>
    </source>
</evidence>
<dbReference type="InterPro" id="IPR025943">
    <property type="entry name" value="Sigma_54_int_dom_ATP-bd_2"/>
</dbReference>
<dbReference type="Pfam" id="PF00158">
    <property type="entry name" value="Sigma54_activat"/>
    <property type="match status" value="1"/>
</dbReference>
<dbReference type="InterPro" id="IPR035895">
    <property type="entry name" value="HPr-like_sf"/>
</dbReference>
<dbReference type="Pfam" id="PF18024">
    <property type="entry name" value="HTH_50"/>
    <property type="match status" value="1"/>
</dbReference>
<dbReference type="Pfam" id="PF13426">
    <property type="entry name" value="PAS_9"/>
    <property type="match status" value="1"/>
</dbReference>
<dbReference type="Gene3D" id="1.10.8.60">
    <property type="match status" value="1"/>
</dbReference>
<dbReference type="InterPro" id="IPR030828">
    <property type="entry name" value="HTH_TyrR"/>
</dbReference>
<dbReference type="SUPFAM" id="SSF52540">
    <property type="entry name" value="P-loop containing nucleoside triphosphate hydrolases"/>
    <property type="match status" value="1"/>
</dbReference>
<dbReference type="InterPro" id="IPR058031">
    <property type="entry name" value="AAA_lid_NorR"/>
</dbReference>
<dbReference type="PROSITE" id="PS50112">
    <property type="entry name" value="PAS"/>
    <property type="match status" value="2"/>
</dbReference>
<name>A0ABP3UQ93_9CLOT</name>
<evidence type="ECO:0000256" key="2">
    <source>
        <dbReference type="ARBA" id="ARBA00022797"/>
    </source>
</evidence>
<keyword evidence="2" id="KW-0058">Aromatic hydrocarbons catabolism</keyword>
<dbReference type="InterPro" id="IPR013767">
    <property type="entry name" value="PAS_fold"/>
</dbReference>
<feature type="domain" description="PAS" evidence="9">
    <location>
        <begin position="113"/>
        <end position="189"/>
    </location>
</feature>
<comment type="caution">
    <text evidence="11">The sequence shown here is derived from an EMBL/GenBank/DDBJ whole genome shotgun (WGS) entry which is preliminary data.</text>
</comment>
<dbReference type="Proteomes" id="UP001501510">
    <property type="component" value="Unassembled WGS sequence"/>
</dbReference>
<dbReference type="Gene3D" id="3.40.50.300">
    <property type="entry name" value="P-loop containing nucleotide triphosphate hydrolases"/>
    <property type="match status" value="1"/>
</dbReference>
<dbReference type="InterPro" id="IPR027417">
    <property type="entry name" value="P-loop_NTPase"/>
</dbReference>
<dbReference type="Gene3D" id="1.10.10.60">
    <property type="entry name" value="Homeodomain-like"/>
    <property type="match status" value="1"/>
</dbReference>
<reference evidence="12" key="1">
    <citation type="journal article" date="2019" name="Int. J. Syst. Evol. Microbiol.">
        <title>The Global Catalogue of Microorganisms (GCM) 10K type strain sequencing project: providing services to taxonomists for standard genome sequencing and annotation.</title>
        <authorList>
            <consortium name="The Broad Institute Genomics Platform"/>
            <consortium name="The Broad Institute Genome Sequencing Center for Infectious Disease"/>
            <person name="Wu L."/>
            <person name="Ma J."/>
        </authorList>
    </citation>
    <scope>NUCLEOTIDE SEQUENCE [LARGE SCALE GENOMIC DNA]</scope>
    <source>
        <strain evidence="12">JCM 1407</strain>
    </source>
</reference>
<dbReference type="InterPro" id="IPR025944">
    <property type="entry name" value="Sigma_54_int_dom_CS"/>
</dbReference>
<dbReference type="InterPro" id="IPR002078">
    <property type="entry name" value="Sigma_54_int"/>
</dbReference>
<proteinExistence type="predicted"/>
<dbReference type="SUPFAM" id="SSF55594">
    <property type="entry name" value="HPr-like"/>
    <property type="match status" value="1"/>
</dbReference>
<dbReference type="CDD" id="cd00130">
    <property type="entry name" value="PAS"/>
    <property type="match status" value="2"/>
</dbReference>
<dbReference type="Pfam" id="PF00381">
    <property type="entry name" value="PTS-HPr"/>
    <property type="match status" value="1"/>
</dbReference>
<dbReference type="CDD" id="cd00009">
    <property type="entry name" value="AAA"/>
    <property type="match status" value="1"/>
</dbReference>
<keyword evidence="3" id="KW-0067">ATP-binding</keyword>
<dbReference type="Gene3D" id="3.30.450.20">
    <property type="entry name" value="PAS domain"/>
    <property type="match status" value="2"/>
</dbReference>
<dbReference type="EMBL" id="BAAACG010000008">
    <property type="protein sequence ID" value="GAA0738610.1"/>
    <property type="molecule type" value="Genomic_DNA"/>
</dbReference>
<feature type="domain" description="PAS" evidence="9">
    <location>
        <begin position="230"/>
        <end position="283"/>
    </location>
</feature>
<feature type="domain" description="HPr" evidence="10">
    <location>
        <begin position="1"/>
        <end position="101"/>
    </location>
</feature>
<dbReference type="InterPro" id="IPR000032">
    <property type="entry name" value="HPr-like"/>
</dbReference>
<dbReference type="InterPro" id="IPR009057">
    <property type="entry name" value="Homeodomain-like_sf"/>
</dbReference>
<evidence type="ECO:0000259" key="10">
    <source>
        <dbReference type="PROSITE" id="PS51350"/>
    </source>
</evidence>
<dbReference type="PROSITE" id="PS00688">
    <property type="entry name" value="SIGMA54_INTERACT_3"/>
    <property type="match status" value="1"/>
</dbReference>
<dbReference type="PROSITE" id="PS51350">
    <property type="entry name" value="PTS_HPR_DOM"/>
    <property type="match status" value="1"/>
</dbReference>
<keyword evidence="6" id="KW-0804">Transcription</keyword>
<evidence type="ECO:0000259" key="8">
    <source>
        <dbReference type="PROSITE" id="PS50045"/>
    </source>
</evidence>
<evidence type="ECO:0000256" key="6">
    <source>
        <dbReference type="ARBA" id="ARBA00023163"/>
    </source>
</evidence>